<evidence type="ECO:0000259" key="1">
    <source>
        <dbReference type="Pfam" id="PF06114"/>
    </source>
</evidence>
<reference evidence="2" key="1">
    <citation type="journal article" date="2021" name="PeerJ">
        <title>Extensive microbial diversity within the chicken gut microbiome revealed by metagenomics and culture.</title>
        <authorList>
            <person name="Gilroy R."/>
            <person name="Ravi A."/>
            <person name="Getino M."/>
            <person name="Pursley I."/>
            <person name="Horton D.L."/>
            <person name="Alikhan N.F."/>
            <person name="Baker D."/>
            <person name="Gharbi K."/>
            <person name="Hall N."/>
            <person name="Watson M."/>
            <person name="Adriaenssens E.M."/>
            <person name="Foster-Nyarko E."/>
            <person name="Jarju S."/>
            <person name="Secka A."/>
            <person name="Antonio M."/>
            <person name="Oren A."/>
            <person name="Chaudhuri R.R."/>
            <person name="La Ragione R."/>
            <person name="Hildebrand F."/>
            <person name="Pallen M.J."/>
        </authorList>
    </citation>
    <scope>NUCLEOTIDE SEQUENCE</scope>
    <source>
        <strain evidence="2">Gambia15-2214</strain>
    </source>
</reference>
<gene>
    <name evidence="2" type="ORF">IAA16_04475</name>
</gene>
<dbReference type="InterPro" id="IPR010359">
    <property type="entry name" value="IrrE_HExxH"/>
</dbReference>
<dbReference type="EMBL" id="JAHLFV010000105">
    <property type="protein sequence ID" value="MBU3849802.1"/>
    <property type="molecule type" value="Genomic_DNA"/>
</dbReference>
<reference evidence="2" key="2">
    <citation type="submission" date="2021-04" db="EMBL/GenBank/DDBJ databases">
        <authorList>
            <person name="Gilroy R."/>
        </authorList>
    </citation>
    <scope>NUCLEOTIDE SEQUENCE</scope>
    <source>
        <strain evidence="2">Gambia15-2214</strain>
    </source>
</reference>
<organism evidence="2 3">
    <name type="scientific">Candidatus Treponema excrementipullorum</name>
    <dbReference type="NCBI Taxonomy" id="2838768"/>
    <lineage>
        <taxon>Bacteria</taxon>
        <taxon>Pseudomonadati</taxon>
        <taxon>Spirochaetota</taxon>
        <taxon>Spirochaetia</taxon>
        <taxon>Spirochaetales</taxon>
        <taxon>Treponemataceae</taxon>
        <taxon>Treponema</taxon>
    </lineage>
</organism>
<evidence type="ECO:0000313" key="2">
    <source>
        <dbReference type="EMBL" id="MBU3849802.1"/>
    </source>
</evidence>
<dbReference type="Pfam" id="PF06114">
    <property type="entry name" value="Peptidase_M78"/>
    <property type="match status" value="1"/>
</dbReference>
<dbReference type="Proteomes" id="UP000823914">
    <property type="component" value="Unassembled WGS sequence"/>
</dbReference>
<dbReference type="PANTHER" id="PTHR43236:SF1">
    <property type="entry name" value="BLL7220 PROTEIN"/>
    <property type="match status" value="1"/>
</dbReference>
<feature type="domain" description="IrrE N-terminal-like" evidence="1">
    <location>
        <begin position="43"/>
        <end position="176"/>
    </location>
</feature>
<protein>
    <submittedName>
        <fullName evidence="2">ImmA/IrrE family metallo-endopeptidase</fullName>
    </submittedName>
</protein>
<dbReference type="InterPro" id="IPR052345">
    <property type="entry name" value="Rad_response_metalloprotease"/>
</dbReference>
<proteinExistence type="predicted"/>
<comment type="caution">
    <text evidence="2">The sequence shown here is derived from an EMBL/GenBank/DDBJ whole genome shotgun (WGS) entry which is preliminary data.</text>
</comment>
<evidence type="ECO:0000313" key="3">
    <source>
        <dbReference type="Proteomes" id="UP000823914"/>
    </source>
</evidence>
<sequence>MIKNIVALPDTVVNSISEFIKEKRIVTDPLIKDSIFSLLEEQCTVLYYPQNDEENDGFHVQRIIKNNLEHFVYINTHKAIEKQVFTAAHELGHIMQLAEYLTAHSQDYSEKYEENCMNRFAADILMPKEIFLARVRENYKHYSTGNNIITKDNLLKFSIYLMDYFLVPFKAVLIRLFEIEFLQKNLLGALESKTHKISSTEG</sequence>
<dbReference type="AlphaFoldDB" id="A0A9E2L1M7"/>
<name>A0A9E2L1M7_9SPIR</name>
<dbReference type="PANTHER" id="PTHR43236">
    <property type="entry name" value="ANTITOXIN HIGA1"/>
    <property type="match status" value="1"/>
</dbReference>
<accession>A0A9E2L1M7</accession>
<dbReference type="Gene3D" id="1.10.10.2910">
    <property type="match status" value="1"/>
</dbReference>